<evidence type="ECO:0000256" key="3">
    <source>
        <dbReference type="ARBA" id="ARBA00010494"/>
    </source>
</evidence>
<proteinExistence type="inferred from homology"/>
<dbReference type="GO" id="GO:0005874">
    <property type="term" value="C:microtubule"/>
    <property type="evidence" value="ECO:0007669"/>
    <property type="project" value="UniProtKB-KW"/>
</dbReference>
<feature type="region of interest" description="Disordered" evidence="10">
    <location>
        <begin position="1"/>
        <end position="23"/>
    </location>
</feature>
<name>A0A812BV94_ACAPH</name>
<evidence type="ECO:0000256" key="1">
    <source>
        <dbReference type="ARBA" id="ARBA00004114"/>
    </source>
</evidence>
<evidence type="ECO:0000256" key="6">
    <source>
        <dbReference type="ARBA" id="ARBA00022701"/>
    </source>
</evidence>
<accession>A0A812BV94</accession>
<feature type="compositionally biased region" description="Basic and acidic residues" evidence="10">
    <location>
        <begin position="506"/>
        <end position="517"/>
    </location>
</feature>
<dbReference type="GO" id="GO:0005634">
    <property type="term" value="C:nucleus"/>
    <property type="evidence" value="ECO:0007669"/>
    <property type="project" value="UniProtKB-SubCell"/>
</dbReference>
<dbReference type="Pfam" id="PF15501">
    <property type="entry name" value="MDM1"/>
    <property type="match status" value="2"/>
</dbReference>
<keyword evidence="12" id="KW-1185">Reference proteome</keyword>
<keyword evidence="8" id="KW-0539">Nucleus</keyword>
<sequence>MKDANQVREVQFEPHFQRKKRLEGPATTLSSDFTNLNKINEDYILLGKNDKFQDNIKYKCRPVKPVNTQASINEYSQTQKSPQAKSQAVNEYILLGNNSKFANNVVYMPKSFPEVVIVDDKNKENVSNDDDDTASQKKKTHEEMCSTSSPVDDEYVLLGNNAKFSDNIVYKPKMWREFIPGHDKGKENVPAEDTKDFPVQAKKLEPAPVIDTSKFREPPQKWKKAVEKADESEIIIKKKKKSSAIQEGSKEELRLPLDDLPSWSEATDEKIAHEKESKNVFKEAKQGTPCSEDVSAGKSVKFQSPPPAPRPSKTSNIQQNNDQKLLALLHKAGIQLPPRPTVDQSEYQKNFTWKKPLPNSGTAAENRKLFQSVTVFHTDASYQDPIPKITEYQRNFKPWIPLPTKPASPSAADEKTVEPSVHNVQKEAKHQVSKLSKHEQISNAEPSSCFSPQVCSTDEGKESKEDGPDIGMVASEICSDKKADNSKQENNVKSTKSFESFSNPPEKTRPLKHRESQCHNSEYRANFKPPSKYDYMINAWDSASSLNENMLPLESDNSGKGDWYSEVLDLRRKAAEYRRRAQNTHFCADHMAQLLSDETQLWEHASSDTPTPTENYLKYIRPAGITYNKYYLQPPLTAQLLNDTEPEPQMTLEDVADDADVASVHSEPEADAKTEVVPTESLQEINDEASLQAGEDARESLMSPVGRVPTPVLQGENIQRHHLDRTTPTKGGLLISSPNTKKIDLENTSAFNNVEPVEATESHHYSASDVEMKPKHCVKTCVLPSKSNSTPTFGKPSKDTHILRDQKNLLTFTNALPKESFAQTSQQILNRNINNVTMRSGNKRPKKSHPAGININQPIPETMTSTYTVSPERTYAAKCKPKEKEDLNQDFLSQSLESNSSLASEVLERTRKRLNFW</sequence>
<feature type="compositionally biased region" description="Polar residues" evidence="10">
    <location>
        <begin position="488"/>
        <end position="505"/>
    </location>
</feature>
<comment type="subcellular location">
    <subcellularLocation>
        <location evidence="1">Cytoplasm</location>
        <location evidence="1">Cytoskeleton</location>
        <location evidence="1">Microtubule organizing center</location>
        <location evidence="1">Centrosome</location>
        <location evidence="1">Centriole</location>
    </subcellularLocation>
    <subcellularLocation>
        <location evidence="2">Nucleus</location>
    </subcellularLocation>
</comment>
<keyword evidence="6" id="KW-0493">Microtubule</keyword>
<dbReference type="GO" id="GO:0046600">
    <property type="term" value="P:negative regulation of centriole replication"/>
    <property type="evidence" value="ECO:0007669"/>
    <property type="project" value="InterPro"/>
</dbReference>
<dbReference type="PANTHER" id="PTHR32078">
    <property type="entry name" value="NUCLEAR PROTEIN MDM1"/>
    <property type="match status" value="1"/>
</dbReference>
<reference evidence="11" key="1">
    <citation type="submission" date="2021-01" db="EMBL/GenBank/DDBJ databases">
        <authorList>
            <person name="Li R."/>
            <person name="Bekaert M."/>
        </authorList>
    </citation>
    <scope>NUCLEOTIDE SEQUENCE</scope>
    <source>
        <strain evidence="11">Farmed</strain>
    </source>
</reference>
<feature type="compositionally biased region" description="Basic and acidic residues" evidence="10">
    <location>
        <begin position="267"/>
        <end position="285"/>
    </location>
</feature>
<comment type="similarity">
    <text evidence="3">Belongs to the MDM1 family.</text>
</comment>
<dbReference type="OrthoDB" id="9999940at2759"/>
<evidence type="ECO:0000256" key="2">
    <source>
        <dbReference type="ARBA" id="ARBA00004123"/>
    </source>
</evidence>
<comment type="function">
    <text evidence="9">Microtubule-binding protein that negatively regulates centriole duplication. Binds to and stabilizes microtubules.</text>
</comment>
<feature type="region of interest" description="Disordered" evidence="10">
    <location>
        <begin position="266"/>
        <end position="321"/>
    </location>
</feature>
<evidence type="ECO:0000256" key="4">
    <source>
        <dbReference type="ARBA" id="ARBA00013508"/>
    </source>
</evidence>
<dbReference type="GO" id="GO:0005814">
    <property type="term" value="C:centriole"/>
    <property type="evidence" value="ECO:0007669"/>
    <property type="project" value="UniProtKB-SubCell"/>
</dbReference>
<feature type="compositionally biased region" description="Polar residues" evidence="10">
    <location>
        <begin position="312"/>
        <end position="321"/>
    </location>
</feature>
<feature type="region of interest" description="Disordered" evidence="10">
    <location>
        <begin position="837"/>
        <end position="859"/>
    </location>
</feature>
<evidence type="ECO:0000256" key="8">
    <source>
        <dbReference type="ARBA" id="ARBA00023242"/>
    </source>
</evidence>
<evidence type="ECO:0000256" key="7">
    <source>
        <dbReference type="ARBA" id="ARBA00023212"/>
    </source>
</evidence>
<gene>
    <name evidence="11" type="ORF">SPHA_23314</name>
</gene>
<dbReference type="EMBL" id="CAHIKZ030000863">
    <property type="protein sequence ID" value="CAE1242462.1"/>
    <property type="molecule type" value="Genomic_DNA"/>
</dbReference>
<dbReference type="PANTHER" id="PTHR32078:SF1">
    <property type="entry name" value="NUCLEAR PROTEIN MDM1"/>
    <property type="match status" value="1"/>
</dbReference>
<organism evidence="11 12">
    <name type="scientific">Acanthosepion pharaonis</name>
    <name type="common">Pharaoh cuttlefish</name>
    <name type="synonym">Sepia pharaonis</name>
    <dbReference type="NCBI Taxonomy" id="158019"/>
    <lineage>
        <taxon>Eukaryota</taxon>
        <taxon>Metazoa</taxon>
        <taxon>Spiralia</taxon>
        <taxon>Lophotrochozoa</taxon>
        <taxon>Mollusca</taxon>
        <taxon>Cephalopoda</taxon>
        <taxon>Coleoidea</taxon>
        <taxon>Decapodiformes</taxon>
        <taxon>Sepiida</taxon>
        <taxon>Sepiina</taxon>
        <taxon>Sepiidae</taxon>
        <taxon>Acanthosepion</taxon>
    </lineage>
</organism>
<protein>
    <recommendedName>
        <fullName evidence="4">Nuclear protein MDM1</fullName>
    </recommendedName>
</protein>
<feature type="region of interest" description="Disordered" evidence="10">
    <location>
        <begin position="401"/>
        <end position="423"/>
    </location>
</feature>
<feature type="region of interest" description="Disordered" evidence="10">
    <location>
        <begin position="435"/>
        <end position="519"/>
    </location>
</feature>
<feature type="compositionally biased region" description="Basic and acidic residues" evidence="10">
    <location>
        <begin position="1"/>
        <end position="16"/>
    </location>
</feature>
<keyword evidence="5" id="KW-0963">Cytoplasm</keyword>
<dbReference type="GO" id="GO:0008017">
    <property type="term" value="F:microtubule binding"/>
    <property type="evidence" value="ECO:0007669"/>
    <property type="project" value="InterPro"/>
</dbReference>
<dbReference type="AlphaFoldDB" id="A0A812BV94"/>
<evidence type="ECO:0000256" key="10">
    <source>
        <dbReference type="SAM" id="MobiDB-lite"/>
    </source>
</evidence>
<feature type="compositionally biased region" description="Basic and acidic residues" evidence="10">
    <location>
        <begin position="458"/>
        <end position="467"/>
    </location>
</feature>
<evidence type="ECO:0000313" key="12">
    <source>
        <dbReference type="Proteomes" id="UP000597762"/>
    </source>
</evidence>
<evidence type="ECO:0000256" key="5">
    <source>
        <dbReference type="ARBA" id="ARBA00022490"/>
    </source>
</evidence>
<comment type="caution">
    <text evidence="11">The sequence shown here is derived from an EMBL/GenBank/DDBJ whole genome shotgun (WGS) entry which is preliminary data.</text>
</comment>
<dbReference type="InterPro" id="IPR029136">
    <property type="entry name" value="MDM1"/>
</dbReference>
<keyword evidence="7" id="KW-0206">Cytoskeleton</keyword>
<feature type="compositionally biased region" description="Polar residues" evidence="10">
    <location>
        <begin position="441"/>
        <end position="456"/>
    </location>
</feature>
<dbReference type="Proteomes" id="UP000597762">
    <property type="component" value="Unassembled WGS sequence"/>
</dbReference>
<evidence type="ECO:0000313" key="11">
    <source>
        <dbReference type="EMBL" id="CAE1242462.1"/>
    </source>
</evidence>
<feature type="region of interest" description="Disordered" evidence="10">
    <location>
        <begin position="123"/>
        <end position="146"/>
    </location>
</feature>
<evidence type="ECO:0000256" key="9">
    <source>
        <dbReference type="ARBA" id="ARBA00045771"/>
    </source>
</evidence>
<feature type="compositionally biased region" description="Basic and acidic residues" evidence="10">
    <location>
        <begin position="478"/>
        <end position="487"/>
    </location>
</feature>